<protein>
    <recommendedName>
        <fullName evidence="3">MSHA biogenesis protein MshI</fullName>
    </recommendedName>
</protein>
<dbReference type="Proteomes" id="UP000255061">
    <property type="component" value="Unassembled WGS sequence"/>
</dbReference>
<proteinExistence type="predicted"/>
<accession>A0A380B3Z3</accession>
<sequence>MEKSFIDRFAFWQQKMFPINIGVYVCTDKLWVYAPAQDTKIEQWQSFELKSENWSAGFSAVAKSFPNAQLQLILASGLYQLLLTDKPNVDVAELPQALLWSVKDMVTLPVPQIHLDYFEPPLASNKINVVVVDKAKLISMVQAIHEQNLQLIGISIEELATTNLFDDNQARLVVSHNPGQELLLTVVKQGQLYMQRRVRGFTHLDKALAEELAYGMADNLSLEIQRSMDYFESQLRQDPVSSIELLTDGAVDVLATLISENFNQSVNVIDKSCVGARMAQLAFAECSRGAE</sequence>
<dbReference type="InterPro" id="IPR043129">
    <property type="entry name" value="ATPase_NBD"/>
</dbReference>
<dbReference type="EMBL" id="UGYV01000001">
    <property type="protein sequence ID" value="SUI92635.1"/>
    <property type="molecule type" value="Genomic_DNA"/>
</dbReference>
<organism evidence="1 2">
    <name type="scientific">Shewanella morhuae</name>
    <dbReference type="NCBI Taxonomy" id="365591"/>
    <lineage>
        <taxon>Bacteria</taxon>
        <taxon>Pseudomonadati</taxon>
        <taxon>Pseudomonadota</taxon>
        <taxon>Gammaproteobacteria</taxon>
        <taxon>Alteromonadales</taxon>
        <taxon>Shewanellaceae</taxon>
        <taxon>Shewanella</taxon>
    </lineage>
</organism>
<gene>
    <name evidence="1" type="ORF">NCTC10736_03567</name>
</gene>
<name>A0A380B3Z3_9GAMM</name>
<evidence type="ECO:0000313" key="1">
    <source>
        <dbReference type="EMBL" id="SUI92635.1"/>
    </source>
</evidence>
<dbReference type="AlphaFoldDB" id="A0A380B3Z3"/>
<evidence type="ECO:0000313" key="2">
    <source>
        <dbReference type="Proteomes" id="UP000255061"/>
    </source>
</evidence>
<dbReference type="SUPFAM" id="SSF53067">
    <property type="entry name" value="Actin-like ATPase domain"/>
    <property type="match status" value="1"/>
</dbReference>
<reference evidence="1 2" key="1">
    <citation type="submission" date="2018-06" db="EMBL/GenBank/DDBJ databases">
        <authorList>
            <consortium name="Pathogen Informatics"/>
            <person name="Doyle S."/>
        </authorList>
    </citation>
    <scope>NUCLEOTIDE SEQUENCE [LARGE SCALE GENOMIC DNA]</scope>
    <source>
        <strain evidence="1 2">NCTC10736</strain>
    </source>
</reference>
<dbReference type="RefSeq" id="WP_115406902.1">
    <property type="nucleotide sequence ID" value="NZ_UGYV01000001.1"/>
</dbReference>
<evidence type="ECO:0008006" key="3">
    <source>
        <dbReference type="Google" id="ProtNLM"/>
    </source>
</evidence>
<dbReference type="Gene3D" id="3.30.420.380">
    <property type="match status" value="1"/>
</dbReference>